<evidence type="ECO:0000313" key="6">
    <source>
        <dbReference type="WBParaSite" id="TCONS_00003952.p1"/>
    </source>
</evidence>
<organism evidence="5 6">
    <name type="scientific">Strongyloides stercoralis</name>
    <name type="common">Threadworm</name>
    <dbReference type="NCBI Taxonomy" id="6248"/>
    <lineage>
        <taxon>Eukaryota</taxon>
        <taxon>Metazoa</taxon>
        <taxon>Ecdysozoa</taxon>
        <taxon>Nematoda</taxon>
        <taxon>Chromadorea</taxon>
        <taxon>Rhabditida</taxon>
        <taxon>Tylenchina</taxon>
        <taxon>Panagrolaimomorpha</taxon>
        <taxon>Strongyloidoidea</taxon>
        <taxon>Strongyloididae</taxon>
        <taxon>Strongyloides</taxon>
    </lineage>
</organism>
<dbReference type="GO" id="GO:0003684">
    <property type="term" value="F:damaged DNA binding"/>
    <property type="evidence" value="ECO:0007669"/>
    <property type="project" value="InterPro"/>
</dbReference>
<name>A0AAF5CYS3_STRER</name>
<evidence type="ECO:0000256" key="3">
    <source>
        <dbReference type="SAM" id="Phobius"/>
    </source>
</evidence>
<keyword evidence="5" id="KW-1185">Reference proteome</keyword>
<dbReference type="GO" id="GO:0043161">
    <property type="term" value="P:proteasome-mediated ubiquitin-dependent protein catabolic process"/>
    <property type="evidence" value="ECO:0007669"/>
    <property type="project" value="InterPro"/>
</dbReference>
<dbReference type="Pfam" id="PF10505">
    <property type="entry name" value="NARG2_C"/>
    <property type="match status" value="1"/>
</dbReference>
<feature type="compositionally biased region" description="Polar residues" evidence="2">
    <location>
        <begin position="1585"/>
        <end position="1595"/>
    </location>
</feature>
<feature type="region of interest" description="Disordered" evidence="2">
    <location>
        <begin position="542"/>
        <end position="583"/>
    </location>
</feature>
<feature type="compositionally biased region" description="Polar residues" evidence="2">
    <location>
        <begin position="1011"/>
        <end position="1026"/>
    </location>
</feature>
<dbReference type="PROSITE" id="PS50030">
    <property type="entry name" value="UBA"/>
    <property type="match status" value="1"/>
</dbReference>
<feature type="region of interest" description="Disordered" evidence="2">
    <location>
        <begin position="1348"/>
        <end position="1430"/>
    </location>
</feature>
<keyword evidence="1" id="KW-0677">Repeat</keyword>
<evidence type="ECO:0000259" key="4">
    <source>
        <dbReference type="PROSITE" id="PS50030"/>
    </source>
</evidence>
<evidence type="ECO:0000256" key="1">
    <source>
        <dbReference type="ARBA" id="ARBA00022737"/>
    </source>
</evidence>
<evidence type="ECO:0000313" key="5">
    <source>
        <dbReference type="Proteomes" id="UP000035681"/>
    </source>
</evidence>
<dbReference type="InterPro" id="IPR008160">
    <property type="entry name" value="Collagen"/>
</dbReference>
<keyword evidence="3" id="KW-1133">Transmembrane helix</keyword>
<dbReference type="InterPro" id="IPR002486">
    <property type="entry name" value="Col_cuticle_N"/>
</dbReference>
<protein>
    <submittedName>
        <fullName evidence="6">Col_cuticle_N domain-containing protein</fullName>
    </submittedName>
</protein>
<keyword evidence="3" id="KW-0472">Membrane</keyword>
<dbReference type="Pfam" id="PF09280">
    <property type="entry name" value="XPC-binding"/>
    <property type="match status" value="1"/>
</dbReference>
<dbReference type="Pfam" id="PF01484">
    <property type="entry name" value="Col_cuticle_N"/>
    <property type="match status" value="1"/>
</dbReference>
<feature type="compositionally biased region" description="Low complexity" evidence="2">
    <location>
        <begin position="547"/>
        <end position="559"/>
    </location>
</feature>
<dbReference type="InterPro" id="IPR015940">
    <property type="entry name" value="UBA"/>
</dbReference>
<dbReference type="WBParaSite" id="TCONS_00003952.p1">
    <property type="protein sequence ID" value="TCONS_00003952.p1"/>
    <property type="gene ID" value="XLOC_000746"/>
</dbReference>
<reference evidence="6" key="1">
    <citation type="submission" date="2024-02" db="UniProtKB">
        <authorList>
            <consortium name="WormBaseParasite"/>
        </authorList>
    </citation>
    <scope>IDENTIFICATION</scope>
</reference>
<dbReference type="Pfam" id="PF01391">
    <property type="entry name" value="Collagen"/>
    <property type="match status" value="1"/>
</dbReference>
<dbReference type="AlphaFoldDB" id="A0AAF5CYS3"/>
<evidence type="ECO:0000256" key="2">
    <source>
        <dbReference type="SAM" id="MobiDB-lite"/>
    </source>
</evidence>
<feature type="compositionally biased region" description="Basic and acidic residues" evidence="2">
    <location>
        <begin position="1476"/>
        <end position="1485"/>
    </location>
</feature>
<feature type="compositionally biased region" description="Low complexity" evidence="2">
    <location>
        <begin position="1410"/>
        <end position="1425"/>
    </location>
</feature>
<feature type="region of interest" description="Disordered" evidence="2">
    <location>
        <begin position="967"/>
        <end position="1044"/>
    </location>
</feature>
<dbReference type="GO" id="GO:0006289">
    <property type="term" value="P:nucleotide-excision repair"/>
    <property type="evidence" value="ECO:0007669"/>
    <property type="project" value="InterPro"/>
</dbReference>
<dbReference type="Gene3D" id="1.10.10.540">
    <property type="entry name" value="XPC-binding domain"/>
    <property type="match status" value="1"/>
</dbReference>
<feature type="compositionally biased region" description="Acidic residues" evidence="2">
    <location>
        <begin position="980"/>
        <end position="1010"/>
    </location>
</feature>
<dbReference type="InterPro" id="IPR015360">
    <property type="entry name" value="XPC-bd"/>
</dbReference>
<sequence>DIMDSDGELQICDQSHTSDIVDIEYSSNNFESSLENQIEKSHCINFLKESEKDQISKEHHTSLDCVENLNSTKDATILTKKAEVPSIVQNTNGNTRKRNLQGVPKKIITPLMKNALKQSRKEVSLLECTQKIDKNNTNTTIVNNDDDVKKEDIKPNKIRGAICIDISEAPPMKIPRKTKPQNSILNKVANIKSIGQCTSVSSNSTNTVDSTTVERHPSNLVISRLKKKFQCSKEEAVRKYVEKCREEKSRSNNVNNEENKSIVQNNEMPWIPNLVFPDKNHFTNLSDADHKRYVAIIMNLIQQNPEFRFAHNVTELKEFDNRLTQERTLFYKKLFEIIDSKKKSCYQFRLPYWKGMIYSCAEARSKGLKKFNRQEHESINNYECDSTIEPLPLSLLCIFRESQDNGPIVILPDLRKKCVFDSKIVHKKKVFHNNYKITSDKNAETISSNYNVKVLMDASAFSRLLIGKWGCDNLEYAFPITVTKEFVNGSLENIVTISKKIPASSPSTRTLAHKIMKYVVRGSVDKSYFDVPEEINSTSEQNLDIDSFVPSSPSLSTSPKNENNDSSHDLNESKDKDEVNKSNNYSRGKVYHVLNLNERISDSSFNILVRSNCAERDCFGNKLSVSHHIEYFPEVGAENLFPEEIVNNYIKCFFRNASHSVIFRIHNSSCNVLQKEFIDLNRLQTRVHNECLNIWKSGLQKVRNILTKLLTVSGGEYLLQEDGDSYKLYSGLDVTDNDLQDNEDYFRNVLRETNEEDRLIRCHELKSSEIFNGISYHVPLMWNFVLSRIPGSLPKKKSEVVFQTINRRKKKLLLDGPTEVNSIKQQLMDLFDPIGEGEINGKFDKVDHGLIYAGKLYDDKDMFDPSRVRPESFVLFFRVGVEKNDESDNEDNVQEDDGHNSESEGESMEITDPSYNVDSIQDFYHEVLDEDVHMGDSEHHSGIVREIFAYSSSTGSHSDEDMAALSENDIDIGDGIVTTAEDDDDDDDDDDEEEEENESSDEDTAVEGESDQSTNSGLDSFSLSELNESGEDGSEEAGSDNEENHSLVEIPENYPEEKDPTNSTMAQTIRSTIGLGFTSEQVKTCLEYSKHDTEYALNILLVGFEDLNEADWWGVAPSAECNPSKIDSLLSAETFQDLRLLFQRQPSFLKSYLRRIQKIRPQFIETIKKYEDIFVNLINVPTRLPPSVDDDMFEEMDGVPLSSMVVNTFTRHGNNDIHAIQNIIEVLNSPENHYHDSNATISEADEVIIERLMEFTRKPRDVVKVAYLRADKNEQLAANVFMKVYTLTFIASSFSGVVLLICLLAMTNIYMDVNSSWDQLNNDMETFKGLTEDSWKTIVMVQSKASSMRQKREYESGGESYSAPKQGYSTGASPPAGIEASPPAGNSPPDACNCRTGRDNKCPIGPPGPKGVSGPPGLPGLPGLDGKNGVDAEDLARDHVEGNFCITCPSGPQGPPGAMGKAGPRGNKGRNGDPGIRGRDGHPGRPGEIGVPGNPGREGPPGSPGEKGHDGRLIIGRPGLKGKKGPPGPPGPQGKPGKTAPPGAPGPVGKPGNKGPTGPPGEPGIVGVVGQTGKPGRDSEYCPCPTSTLTNQGRK</sequence>
<feature type="compositionally biased region" description="Acidic residues" evidence="2">
    <location>
        <begin position="1028"/>
        <end position="1041"/>
    </location>
</feature>
<dbReference type="PANTHER" id="PTHR24637">
    <property type="entry name" value="COLLAGEN"/>
    <property type="match status" value="1"/>
</dbReference>
<dbReference type="InterPro" id="IPR019535">
    <property type="entry name" value="ICE2_C"/>
</dbReference>
<dbReference type="SMART" id="SM01088">
    <property type="entry name" value="Col_cuticle_N"/>
    <property type="match status" value="1"/>
</dbReference>
<dbReference type="GO" id="GO:0042302">
    <property type="term" value="F:structural constituent of cuticle"/>
    <property type="evidence" value="ECO:0007669"/>
    <property type="project" value="InterPro"/>
</dbReference>
<feature type="domain" description="UBA" evidence="4">
    <location>
        <begin position="1057"/>
        <end position="1103"/>
    </location>
</feature>
<keyword evidence="3" id="KW-0812">Transmembrane</keyword>
<proteinExistence type="predicted"/>
<dbReference type="PANTHER" id="PTHR24637:SF428">
    <property type="entry name" value="SCAVENGER RECEPTOR CLASS A MEMBER 3"/>
    <property type="match status" value="1"/>
</dbReference>
<dbReference type="SUPFAM" id="SSF101238">
    <property type="entry name" value="XPC-binding domain"/>
    <property type="match status" value="1"/>
</dbReference>
<dbReference type="Proteomes" id="UP000035681">
    <property type="component" value="Unplaced"/>
</dbReference>
<dbReference type="GO" id="GO:0008023">
    <property type="term" value="C:transcription elongation factor complex"/>
    <property type="evidence" value="ECO:0007669"/>
    <property type="project" value="InterPro"/>
</dbReference>
<feature type="region of interest" description="Disordered" evidence="2">
    <location>
        <begin position="1446"/>
        <end position="1595"/>
    </location>
</feature>
<dbReference type="InterPro" id="IPR036353">
    <property type="entry name" value="XPC-bd_sf"/>
</dbReference>
<feature type="transmembrane region" description="Helical" evidence="3">
    <location>
        <begin position="1284"/>
        <end position="1306"/>
    </location>
</feature>
<feature type="region of interest" description="Disordered" evidence="2">
    <location>
        <begin position="885"/>
        <end position="912"/>
    </location>
</feature>
<feature type="compositionally biased region" description="Basic and acidic residues" evidence="2">
    <location>
        <begin position="562"/>
        <end position="580"/>
    </location>
</feature>
<accession>A0AAF5CYS3</accession>